<evidence type="ECO:0000313" key="1">
    <source>
        <dbReference type="EMBL" id="AZS26258.1"/>
    </source>
</evidence>
<dbReference type="AlphaFoldDB" id="A0A7U6FS19"/>
<evidence type="ECO:0000313" key="3">
    <source>
        <dbReference type="Proteomes" id="UP000256923"/>
    </source>
</evidence>
<dbReference type="EMBL" id="CP034672">
    <property type="protein sequence ID" value="AZS26258.1"/>
    <property type="molecule type" value="Genomic_DNA"/>
</dbReference>
<keyword evidence="4" id="KW-1185">Reference proteome</keyword>
<evidence type="ECO:0000313" key="4">
    <source>
        <dbReference type="Proteomes" id="UP000726136"/>
    </source>
</evidence>
<dbReference type="Proteomes" id="UP000726136">
    <property type="component" value="Unassembled WGS sequence"/>
</dbReference>
<dbReference type="EMBL" id="RDPI01000019">
    <property type="protein sequence ID" value="MBF4374539.1"/>
    <property type="molecule type" value="Genomic_DNA"/>
</dbReference>
<protein>
    <submittedName>
        <fullName evidence="1">Uncharacterized protein</fullName>
    </submittedName>
</protein>
<evidence type="ECO:0000313" key="2">
    <source>
        <dbReference type="EMBL" id="MBF4374539.1"/>
    </source>
</evidence>
<proteinExistence type="predicted"/>
<reference evidence="1 3" key="1">
    <citation type="submission" date="2018-12" db="EMBL/GenBank/DDBJ databases">
        <title>Characterization and Draft Genome of Vibrio anguillarum J360 Marine Pathogen Isolated from an Outbreak in Lumpfish (Cyclopterus lumpus).</title>
        <authorList>
            <person name="Vasquez J.I."/>
            <person name="Cao T."/>
            <person name="Chakraborty S."/>
            <person name="Gnanagobal H."/>
            <person name="Wescot J."/>
            <person name="Boyce D."/>
            <person name="Santander J."/>
        </authorList>
    </citation>
    <scope>NUCLEOTIDE SEQUENCE [LARGE SCALE GENOMIC DNA]</scope>
    <source>
        <strain evidence="1 3">J360</strain>
    </source>
</reference>
<dbReference type="Proteomes" id="UP000256923">
    <property type="component" value="Chromosome 1"/>
</dbReference>
<accession>A0A7U6FS19</accession>
<dbReference type="RefSeq" id="WP_116285093.1">
    <property type="nucleotide sequence ID" value="NZ_CP034672.1"/>
</dbReference>
<name>A0A7U6FS19_VIBAN</name>
<reference evidence="2 4" key="2">
    <citation type="journal article" date="2021" name="PeerJ">
        <title>Analysis of 44 Vibrio anguillarum genomes reveals high genetic diversity.</title>
        <authorList>
            <person name="Hansen M.J."/>
            <person name="Dalsgaard I."/>
        </authorList>
    </citation>
    <scope>NUCLEOTIDE SEQUENCE [LARGE SCALE GENOMIC DNA]</scope>
    <source>
        <strain evidence="2 4">040915-1/1B</strain>
    </source>
</reference>
<gene>
    <name evidence="1" type="ORF">DYL72_15225</name>
    <name evidence="2" type="ORF">EAY46_15825</name>
</gene>
<sequence length="98" mass="11354">MNTLYSAARINSINDSAMVLVNGKYQGQTMPMSDLRYLLKTDADVVIWTRRVLVKGEVVEKEMEFEKSSLILFAETHLRKDVCEQLSTSQWVDNLRRK</sequence>
<organism evidence="1 3">
    <name type="scientific">Vibrio anguillarum</name>
    <name type="common">Listonella anguillarum</name>
    <dbReference type="NCBI Taxonomy" id="55601"/>
    <lineage>
        <taxon>Bacteria</taxon>
        <taxon>Pseudomonadati</taxon>
        <taxon>Pseudomonadota</taxon>
        <taxon>Gammaproteobacteria</taxon>
        <taxon>Vibrionales</taxon>
        <taxon>Vibrionaceae</taxon>
        <taxon>Vibrio</taxon>
    </lineage>
</organism>